<organism evidence="1 2">
    <name type="scientific">Clostridium scindens (strain JCM 10418 / VPI 12708)</name>
    <dbReference type="NCBI Taxonomy" id="29347"/>
    <lineage>
        <taxon>Bacteria</taxon>
        <taxon>Bacillati</taxon>
        <taxon>Bacillota</taxon>
        <taxon>Clostridia</taxon>
        <taxon>Lachnospirales</taxon>
        <taxon>Lachnospiraceae</taxon>
    </lineage>
</organism>
<dbReference type="Proteomes" id="UP000462363">
    <property type="component" value="Unassembled WGS sequence"/>
</dbReference>
<dbReference type="Pfam" id="PF11392">
    <property type="entry name" value="AllH"/>
    <property type="match status" value="1"/>
</dbReference>
<evidence type="ECO:0000313" key="2">
    <source>
        <dbReference type="Proteomes" id="UP000462363"/>
    </source>
</evidence>
<protein>
    <submittedName>
        <fullName evidence="1">DUF2877 domain-containing protein</fullName>
    </submittedName>
</protein>
<comment type="caution">
    <text evidence="1">The sequence shown here is derived from an EMBL/GenBank/DDBJ whole genome shotgun (WGS) entry which is preliminary data.</text>
</comment>
<accession>A0A844FAN5</accession>
<reference evidence="1 2" key="1">
    <citation type="submission" date="2019-08" db="EMBL/GenBank/DDBJ databases">
        <title>In-depth cultivation of the pig gut microbiome towards novel bacterial diversity and tailored functional studies.</title>
        <authorList>
            <person name="Wylensek D."/>
            <person name="Hitch T.C.A."/>
            <person name="Clavel T."/>
        </authorList>
    </citation>
    <scope>NUCLEOTIDE SEQUENCE [LARGE SCALE GENOMIC DNA]</scope>
    <source>
        <strain evidence="1 2">BL-389-WT-3D</strain>
    </source>
</reference>
<dbReference type="RefSeq" id="WP_009248076.1">
    <property type="nucleotide sequence ID" value="NZ_AP024846.1"/>
</dbReference>
<gene>
    <name evidence="1" type="ORF">FYJ37_03610</name>
</gene>
<dbReference type="EMBL" id="VUMB01000006">
    <property type="protein sequence ID" value="MSS39469.1"/>
    <property type="molecule type" value="Genomic_DNA"/>
</dbReference>
<evidence type="ECO:0000313" key="1">
    <source>
        <dbReference type="EMBL" id="MSS39469.1"/>
    </source>
</evidence>
<sequence>MCHVITTTSTYADQILSCRISGTVHSVYKKTINIRLGQHLLALQSTASPLSPISLITDMEGQSMDQLPIRPGQPVNVLGDRIEIVMPDSASAECSSSFLYRPEEICESQLVSPLPGFSHAKLYARLRSVLSTSDTGGFCLLSDSYKSSAEPFDLILETARKRMSSCMLLLEQGQYQEAASTLAGLLGLGIGLTPSGDDFLCGVLAGLLLRNQGSHPFALELGCQIRPRLANTNEISRAFLNCALVSHFSRAVISLTLLPPFEDILKSFSEIGHSSGMDTLSGIVYALELKLDR</sequence>
<dbReference type="AlphaFoldDB" id="A0A844FAN5"/>
<name>A0A844FAN5_CLOSV</name>
<dbReference type="InterPro" id="IPR021530">
    <property type="entry name" value="AllH-like"/>
</dbReference>
<proteinExistence type="predicted"/>